<organism evidence="2 3">
    <name type="scientific">Cereibacter changlensis JA139</name>
    <dbReference type="NCBI Taxonomy" id="1188249"/>
    <lineage>
        <taxon>Bacteria</taxon>
        <taxon>Pseudomonadati</taxon>
        <taxon>Pseudomonadota</taxon>
        <taxon>Alphaproteobacteria</taxon>
        <taxon>Rhodobacterales</taxon>
        <taxon>Paracoccaceae</taxon>
        <taxon>Cereibacter</taxon>
    </lineage>
</organism>
<dbReference type="CDD" id="cd11586">
    <property type="entry name" value="VbhA_like"/>
    <property type="match status" value="1"/>
</dbReference>
<protein>
    <recommendedName>
        <fullName evidence="1">Antitoxin VbhA domain-containing protein</fullName>
    </recommendedName>
</protein>
<evidence type="ECO:0000313" key="3">
    <source>
        <dbReference type="Proteomes" id="UP000241010"/>
    </source>
</evidence>
<evidence type="ECO:0000259" key="1">
    <source>
        <dbReference type="Pfam" id="PF18495"/>
    </source>
</evidence>
<dbReference type="InterPro" id="IPR041535">
    <property type="entry name" value="VbhA"/>
</dbReference>
<feature type="domain" description="Antitoxin VbhA" evidence="1">
    <location>
        <begin position="17"/>
        <end position="63"/>
    </location>
</feature>
<dbReference type="Proteomes" id="UP000241010">
    <property type="component" value="Unassembled WGS sequence"/>
</dbReference>
<dbReference type="Gene3D" id="1.10.8.1050">
    <property type="entry name" value="Antitoxin VbhA-like"/>
    <property type="match status" value="1"/>
</dbReference>
<reference evidence="2 3" key="1">
    <citation type="submission" date="2018-03" db="EMBL/GenBank/DDBJ databases">
        <title>Cereibacter changlensis.</title>
        <authorList>
            <person name="Meyer T.E."/>
            <person name="Miller S."/>
            <person name="Lodha T."/>
            <person name="Gandham S."/>
            <person name="Chintalapati S."/>
            <person name="Chintalapati V.R."/>
        </authorList>
    </citation>
    <scope>NUCLEOTIDE SEQUENCE [LARGE SCALE GENOMIC DNA]</scope>
    <source>
        <strain evidence="2 3">JA139</strain>
    </source>
</reference>
<dbReference type="AlphaFoldDB" id="A0A2T4JP70"/>
<sequence length="71" mass="7924">MRIENPVTIQPQQRAERSRMLASAVASQRIEGLELDAQSKRDFHALEGGELSASELRARLLSRYSRAGASR</sequence>
<proteinExistence type="predicted"/>
<evidence type="ECO:0000313" key="2">
    <source>
        <dbReference type="EMBL" id="PTE19653.1"/>
    </source>
</evidence>
<comment type="caution">
    <text evidence="2">The sequence shown here is derived from an EMBL/GenBank/DDBJ whole genome shotgun (WGS) entry which is preliminary data.</text>
</comment>
<gene>
    <name evidence="2" type="ORF">C5F48_21760</name>
</gene>
<dbReference type="RefSeq" id="WP_107665848.1">
    <property type="nucleotide sequence ID" value="NZ_PZKG01000206.1"/>
</dbReference>
<accession>A0A2T4JP70</accession>
<dbReference type="EMBL" id="PZKG01000206">
    <property type="protein sequence ID" value="PTE19653.1"/>
    <property type="molecule type" value="Genomic_DNA"/>
</dbReference>
<keyword evidence="3" id="KW-1185">Reference proteome</keyword>
<dbReference type="Pfam" id="PF18495">
    <property type="entry name" value="VbhA"/>
    <property type="match status" value="1"/>
</dbReference>
<dbReference type="InterPro" id="IPR033788">
    <property type="entry name" value="VbhA-like"/>
</dbReference>
<dbReference type="InterPro" id="IPR043038">
    <property type="entry name" value="VbhA_sf"/>
</dbReference>
<name>A0A2T4JP70_9RHOB</name>